<organism evidence="8 9">
    <name type="scientific">Vermiconidia calcicola</name>
    <dbReference type="NCBI Taxonomy" id="1690605"/>
    <lineage>
        <taxon>Eukaryota</taxon>
        <taxon>Fungi</taxon>
        <taxon>Dikarya</taxon>
        <taxon>Ascomycota</taxon>
        <taxon>Pezizomycotina</taxon>
        <taxon>Dothideomycetes</taxon>
        <taxon>Dothideomycetidae</taxon>
        <taxon>Mycosphaerellales</taxon>
        <taxon>Extremaceae</taxon>
        <taxon>Vermiconidia</taxon>
    </lineage>
</organism>
<dbReference type="InterPro" id="IPR050775">
    <property type="entry name" value="FAD-binding_Monooxygenases"/>
</dbReference>
<reference evidence="8 9" key="1">
    <citation type="submission" date="2023-06" db="EMBL/GenBank/DDBJ databases">
        <title>Black Yeasts Isolated from many extreme environments.</title>
        <authorList>
            <person name="Coleine C."/>
            <person name="Stajich J.E."/>
            <person name="Selbmann L."/>
        </authorList>
    </citation>
    <scope>NUCLEOTIDE SEQUENCE [LARGE SCALE GENOMIC DNA]</scope>
    <source>
        <strain evidence="8 9">CCFEE 5887</strain>
    </source>
</reference>
<evidence type="ECO:0000313" key="9">
    <source>
        <dbReference type="Proteomes" id="UP001345827"/>
    </source>
</evidence>
<keyword evidence="5" id="KW-0521">NADP</keyword>
<dbReference type="InterPro" id="IPR036188">
    <property type="entry name" value="FAD/NAD-bd_sf"/>
</dbReference>
<keyword evidence="9" id="KW-1185">Reference proteome</keyword>
<evidence type="ECO:0000256" key="4">
    <source>
        <dbReference type="ARBA" id="ARBA00022827"/>
    </source>
</evidence>
<proteinExistence type="inferred from homology"/>
<evidence type="ECO:0000256" key="5">
    <source>
        <dbReference type="ARBA" id="ARBA00022857"/>
    </source>
</evidence>
<protein>
    <submittedName>
        <fullName evidence="8">Uncharacterized protein</fullName>
    </submittedName>
</protein>
<accession>A0AAV9Q4S1</accession>
<dbReference type="Gene3D" id="3.50.50.60">
    <property type="entry name" value="FAD/NAD(P)-binding domain"/>
    <property type="match status" value="1"/>
</dbReference>
<dbReference type="GO" id="GO:0004497">
    <property type="term" value="F:monooxygenase activity"/>
    <property type="evidence" value="ECO:0007669"/>
    <property type="project" value="UniProtKB-KW"/>
</dbReference>
<comment type="cofactor">
    <cofactor evidence="1">
        <name>FAD</name>
        <dbReference type="ChEBI" id="CHEBI:57692"/>
    </cofactor>
</comment>
<dbReference type="PANTHER" id="PTHR43098">
    <property type="entry name" value="L-ORNITHINE N(5)-MONOOXYGENASE-RELATED"/>
    <property type="match status" value="1"/>
</dbReference>
<dbReference type="EMBL" id="JAXLQG010000013">
    <property type="protein sequence ID" value="KAK5533301.1"/>
    <property type="molecule type" value="Genomic_DNA"/>
</dbReference>
<evidence type="ECO:0000256" key="1">
    <source>
        <dbReference type="ARBA" id="ARBA00001974"/>
    </source>
</evidence>
<evidence type="ECO:0000256" key="2">
    <source>
        <dbReference type="ARBA" id="ARBA00010139"/>
    </source>
</evidence>
<name>A0AAV9Q4S1_9PEZI</name>
<evidence type="ECO:0000256" key="3">
    <source>
        <dbReference type="ARBA" id="ARBA00022630"/>
    </source>
</evidence>
<comment type="caution">
    <text evidence="8">The sequence shown here is derived from an EMBL/GenBank/DDBJ whole genome shotgun (WGS) entry which is preliminary data.</text>
</comment>
<keyword evidence="3" id="KW-0285">Flavoprotein</keyword>
<keyword evidence="6" id="KW-0560">Oxidoreductase</keyword>
<sequence>MGLRSINGTSLNDEWKKAAYTYLGTTISGYPNMFHLYGPQGPTLLSNGPTTVEVQGRWIVDAIKQVERQGLKYINPTAEAQAEYKKKINALSDISLFPTTKSTYMGGSKPDKAFEQTNWAGGIPAYHAEIRATLPDFVGFEKVKK</sequence>
<dbReference type="AlphaFoldDB" id="A0AAV9Q4S1"/>
<dbReference type="SUPFAM" id="SSF51905">
    <property type="entry name" value="FAD/NAD(P)-binding domain"/>
    <property type="match status" value="1"/>
</dbReference>
<evidence type="ECO:0000256" key="6">
    <source>
        <dbReference type="ARBA" id="ARBA00023002"/>
    </source>
</evidence>
<keyword evidence="7" id="KW-0503">Monooxygenase</keyword>
<dbReference type="Proteomes" id="UP001345827">
    <property type="component" value="Unassembled WGS sequence"/>
</dbReference>
<keyword evidence="4" id="KW-0274">FAD</keyword>
<evidence type="ECO:0000313" key="8">
    <source>
        <dbReference type="EMBL" id="KAK5533301.1"/>
    </source>
</evidence>
<gene>
    <name evidence="8" type="ORF">LTR25_007166</name>
</gene>
<dbReference type="PANTHER" id="PTHR43098:SF3">
    <property type="entry name" value="L-ORNITHINE N(5)-MONOOXYGENASE-RELATED"/>
    <property type="match status" value="1"/>
</dbReference>
<evidence type="ECO:0000256" key="7">
    <source>
        <dbReference type="ARBA" id="ARBA00023033"/>
    </source>
</evidence>
<comment type="similarity">
    <text evidence="2">Belongs to the FAD-binding monooxygenase family.</text>
</comment>